<evidence type="ECO:0000313" key="12">
    <source>
        <dbReference type="Proteomes" id="UP001215151"/>
    </source>
</evidence>
<organism evidence="11 12">
    <name type="scientific">Trametes cubensis</name>
    <dbReference type="NCBI Taxonomy" id="1111947"/>
    <lineage>
        <taxon>Eukaryota</taxon>
        <taxon>Fungi</taxon>
        <taxon>Dikarya</taxon>
        <taxon>Basidiomycota</taxon>
        <taxon>Agaricomycotina</taxon>
        <taxon>Agaricomycetes</taxon>
        <taxon>Polyporales</taxon>
        <taxon>Polyporaceae</taxon>
        <taxon>Trametes</taxon>
    </lineage>
</organism>
<evidence type="ECO:0000256" key="9">
    <source>
        <dbReference type="SAM" id="SignalP"/>
    </source>
</evidence>
<evidence type="ECO:0000256" key="2">
    <source>
        <dbReference type="ARBA" id="ARBA00022801"/>
    </source>
</evidence>
<evidence type="ECO:0000256" key="4">
    <source>
        <dbReference type="ARBA" id="ARBA00023277"/>
    </source>
</evidence>
<evidence type="ECO:0000256" key="5">
    <source>
        <dbReference type="ARBA" id="ARBA00023295"/>
    </source>
</evidence>
<protein>
    <recommendedName>
        <fullName evidence="10">GH18 domain-containing protein</fullName>
    </recommendedName>
</protein>
<dbReference type="GO" id="GO:0006032">
    <property type="term" value="P:chitin catabolic process"/>
    <property type="evidence" value="ECO:0007669"/>
    <property type="project" value="UniProtKB-KW"/>
</dbReference>
<comment type="caution">
    <text evidence="11">The sequence shown here is derived from an EMBL/GenBank/DDBJ whole genome shotgun (WGS) entry which is preliminary data.</text>
</comment>
<dbReference type="GO" id="GO:0000272">
    <property type="term" value="P:polysaccharide catabolic process"/>
    <property type="evidence" value="ECO:0007669"/>
    <property type="project" value="UniProtKB-KW"/>
</dbReference>
<dbReference type="CDD" id="cd00598">
    <property type="entry name" value="GH18_chitinase-like"/>
    <property type="match status" value="1"/>
</dbReference>
<proteinExistence type="inferred from homology"/>
<dbReference type="EMBL" id="JAPEVG010000052">
    <property type="protein sequence ID" value="KAJ8489208.1"/>
    <property type="molecule type" value="Genomic_DNA"/>
</dbReference>
<dbReference type="SUPFAM" id="SSF51445">
    <property type="entry name" value="(Trans)glycosidases"/>
    <property type="match status" value="1"/>
</dbReference>
<dbReference type="InterPro" id="IPR017853">
    <property type="entry name" value="GH"/>
</dbReference>
<dbReference type="PANTHER" id="PTHR46476:SF13">
    <property type="entry name" value="2, PUTATIVE, EXPRESSED-RELATED"/>
    <property type="match status" value="1"/>
</dbReference>
<keyword evidence="9" id="KW-0732">Signal</keyword>
<dbReference type="Proteomes" id="UP001215151">
    <property type="component" value="Unassembled WGS sequence"/>
</dbReference>
<evidence type="ECO:0000259" key="10">
    <source>
        <dbReference type="PROSITE" id="PS51910"/>
    </source>
</evidence>
<dbReference type="PROSITE" id="PS01095">
    <property type="entry name" value="GH18_1"/>
    <property type="match status" value="1"/>
</dbReference>
<keyword evidence="12" id="KW-1185">Reference proteome</keyword>
<keyword evidence="2 7" id="KW-0378">Hydrolase</keyword>
<dbReference type="AlphaFoldDB" id="A0AAD7TYZ0"/>
<reference evidence="11" key="1">
    <citation type="submission" date="2022-11" db="EMBL/GenBank/DDBJ databases">
        <title>Genome Sequence of Cubamyces cubensis.</title>
        <authorList>
            <person name="Buettner E."/>
        </authorList>
    </citation>
    <scope>NUCLEOTIDE SEQUENCE</scope>
    <source>
        <strain evidence="11">MPL-01</strain>
    </source>
</reference>
<dbReference type="GO" id="GO:0008843">
    <property type="term" value="F:endochitinase activity"/>
    <property type="evidence" value="ECO:0007669"/>
    <property type="project" value="UniProtKB-EC"/>
</dbReference>
<evidence type="ECO:0000313" key="11">
    <source>
        <dbReference type="EMBL" id="KAJ8489208.1"/>
    </source>
</evidence>
<keyword evidence="6" id="KW-0624">Polysaccharide degradation</keyword>
<feature type="signal peptide" evidence="9">
    <location>
        <begin position="1"/>
        <end position="26"/>
    </location>
</feature>
<dbReference type="Pfam" id="PF00704">
    <property type="entry name" value="Glyco_hydro_18"/>
    <property type="match status" value="1"/>
</dbReference>
<dbReference type="Gene3D" id="3.20.20.80">
    <property type="entry name" value="Glycosidases"/>
    <property type="match status" value="1"/>
</dbReference>
<name>A0AAD7TYZ0_9APHY</name>
<feature type="chain" id="PRO_5042289220" description="GH18 domain-containing protein" evidence="9">
    <location>
        <begin position="27"/>
        <end position="337"/>
    </location>
</feature>
<dbReference type="PROSITE" id="PS51910">
    <property type="entry name" value="GH18_2"/>
    <property type="match status" value="1"/>
</dbReference>
<evidence type="ECO:0000256" key="6">
    <source>
        <dbReference type="ARBA" id="ARBA00023326"/>
    </source>
</evidence>
<keyword evidence="4" id="KW-0119">Carbohydrate metabolism</keyword>
<evidence type="ECO:0000256" key="1">
    <source>
        <dbReference type="ARBA" id="ARBA00000822"/>
    </source>
</evidence>
<dbReference type="InterPro" id="IPR001579">
    <property type="entry name" value="Glyco_hydro_18_chit_AS"/>
</dbReference>
<evidence type="ECO:0000256" key="7">
    <source>
        <dbReference type="RuleBase" id="RU000489"/>
    </source>
</evidence>
<comment type="catalytic activity">
    <reaction evidence="1">
        <text>Random endo-hydrolysis of N-acetyl-beta-D-glucosaminide (1-&gt;4)-beta-linkages in chitin and chitodextrins.</text>
        <dbReference type="EC" id="3.2.1.14"/>
    </reaction>
</comment>
<gene>
    <name evidence="11" type="ORF">ONZ51_g3052</name>
</gene>
<evidence type="ECO:0000256" key="8">
    <source>
        <dbReference type="RuleBase" id="RU004453"/>
    </source>
</evidence>
<keyword evidence="3" id="KW-0146">Chitin degradation</keyword>
<evidence type="ECO:0000256" key="3">
    <source>
        <dbReference type="ARBA" id="ARBA00023024"/>
    </source>
</evidence>
<accession>A0AAD7TYZ0</accession>
<keyword evidence="5 7" id="KW-0326">Glycosidase</keyword>
<dbReference type="InterPro" id="IPR001223">
    <property type="entry name" value="Glyco_hydro18_cat"/>
</dbReference>
<dbReference type="PANTHER" id="PTHR46476">
    <property type="entry name" value="CHITINASE 2-LIKE"/>
    <property type="match status" value="1"/>
</dbReference>
<feature type="domain" description="GH18" evidence="10">
    <location>
        <begin position="59"/>
        <end position="337"/>
    </location>
</feature>
<sequence>MFSSAFRRVAALVVAYFVFQLTTAVASPAPLEGLDKQARDALADLTPRELVARATPAPPHWVVYGDKYVSGTTGPPDASAITGFNVFLLSFLLTEGAWDKAYEWTTLTAAQRSAVKSQYAAAGIKLMVSVFGSTDVPTSSGNDPVATANTIAAWVKQYSLDGVDVDYEDFNAMDAGTAENWLISFTTQLRSQLPSGSYIITHAPVAPWFSPNKWPGGGYLKVNQQVGSLIDWYNIQFYNQGSTEYTTCAGLLTASSSTWPNSAVFQIIASGVPESKVVIGKPANTGDANNGYIAPATLAGCISQAKSQGWNAGVSTWEFPDAAASWIQTVRASSWPV</sequence>
<comment type="similarity">
    <text evidence="8">Belongs to the glycosyl hydrolase 18 family.</text>
</comment>